<keyword evidence="1" id="KW-0547">Nucleotide-binding</keyword>
<organism evidence="4 5">
    <name type="scientific">Bursaphelenchus xylophilus</name>
    <name type="common">Pinewood nematode worm</name>
    <name type="synonym">Aphelenchoides xylophilus</name>
    <dbReference type="NCBI Taxonomy" id="6326"/>
    <lineage>
        <taxon>Eukaryota</taxon>
        <taxon>Metazoa</taxon>
        <taxon>Ecdysozoa</taxon>
        <taxon>Nematoda</taxon>
        <taxon>Chromadorea</taxon>
        <taxon>Rhabditida</taxon>
        <taxon>Tylenchina</taxon>
        <taxon>Tylenchomorpha</taxon>
        <taxon>Aphelenchoidea</taxon>
        <taxon>Aphelenchoididae</taxon>
        <taxon>Bursaphelenchus</taxon>
    </lineage>
</organism>
<keyword evidence="5" id="KW-1185">Reference proteome</keyword>
<dbReference type="GO" id="GO:0003924">
    <property type="term" value="F:GTPase activity"/>
    <property type="evidence" value="ECO:0007669"/>
    <property type="project" value="InterPro"/>
</dbReference>
<gene>
    <name evidence="4" type="ORF">BXYJ_LOCUS621</name>
</gene>
<dbReference type="PROSITE" id="PS51421">
    <property type="entry name" value="RAS"/>
    <property type="match status" value="1"/>
</dbReference>
<dbReference type="PRINTS" id="PR00449">
    <property type="entry name" value="RASTRNSFRMNG"/>
</dbReference>
<dbReference type="SUPFAM" id="SSF52540">
    <property type="entry name" value="P-loop containing nucleoside triphosphate hydrolases"/>
    <property type="match status" value="1"/>
</dbReference>
<evidence type="ECO:0000256" key="2">
    <source>
        <dbReference type="ARBA" id="ARBA00023134"/>
    </source>
</evidence>
<evidence type="ECO:0000256" key="1">
    <source>
        <dbReference type="ARBA" id="ARBA00022741"/>
    </source>
</evidence>
<dbReference type="InterPro" id="IPR020849">
    <property type="entry name" value="Small_GTPase_Ras-type"/>
</dbReference>
<protein>
    <submittedName>
        <fullName evidence="4">(pine wood nematode) hypothetical protein</fullName>
    </submittedName>
</protein>
<dbReference type="PANTHER" id="PTHR24070">
    <property type="entry name" value="RAS, DI-RAS, AND RHEB FAMILY MEMBERS OF SMALL GTPASE SUPERFAMILY"/>
    <property type="match status" value="1"/>
</dbReference>
<dbReference type="EMBL" id="CAJFCV020000001">
    <property type="protein sequence ID" value="CAG9081283.1"/>
    <property type="molecule type" value="Genomic_DNA"/>
</dbReference>
<dbReference type="Gene3D" id="3.40.50.300">
    <property type="entry name" value="P-loop containing nucleotide triphosphate hydrolases"/>
    <property type="match status" value="1"/>
</dbReference>
<dbReference type="OrthoDB" id="265044at2759"/>
<evidence type="ECO:0000256" key="3">
    <source>
        <dbReference type="SAM" id="MobiDB-lite"/>
    </source>
</evidence>
<dbReference type="EMBL" id="CAJFDI010000001">
    <property type="protein sequence ID" value="CAD5208385.1"/>
    <property type="molecule type" value="Genomic_DNA"/>
</dbReference>
<feature type="compositionally biased region" description="Polar residues" evidence="3">
    <location>
        <begin position="43"/>
        <end position="61"/>
    </location>
</feature>
<evidence type="ECO:0000313" key="5">
    <source>
        <dbReference type="Proteomes" id="UP000659654"/>
    </source>
</evidence>
<dbReference type="GO" id="GO:0016020">
    <property type="term" value="C:membrane"/>
    <property type="evidence" value="ECO:0007669"/>
    <property type="project" value="InterPro"/>
</dbReference>
<dbReference type="InterPro" id="IPR005225">
    <property type="entry name" value="Small_GTP-bd"/>
</dbReference>
<dbReference type="GO" id="GO:0005525">
    <property type="term" value="F:GTP binding"/>
    <property type="evidence" value="ECO:0007669"/>
    <property type="project" value="UniProtKB-KW"/>
</dbReference>
<evidence type="ECO:0000313" key="4">
    <source>
        <dbReference type="EMBL" id="CAD5208385.1"/>
    </source>
</evidence>
<reference evidence="4" key="1">
    <citation type="submission" date="2020-09" db="EMBL/GenBank/DDBJ databases">
        <authorList>
            <person name="Kikuchi T."/>
        </authorList>
    </citation>
    <scope>NUCLEOTIDE SEQUENCE</scope>
    <source>
        <strain evidence="4">Ka4C1</strain>
    </source>
</reference>
<feature type="region of interest" description="Disordered" evidence="3">
    <location>
        <begin position="32"/>
        <end position="61"/>
    </location>
</feature>
<dbReference type="SMR" id="A0A7I8XG99"/>
<dbReference type="SMART" id="SM00175">
    <property type="entry name" value="RAB"/>
    <property type="match status" value="1"/>
</dbReference>
<dbReference type="AlphaFoldDB" id="A0A7I8XG99"/>
<dbReference type="Proteomes" id="UP000659654">
    <property type="component" value="Unassembled WGS sequence"/>
</dbReference>
<comment type="caution">
    <text evidence="4">The sequence shown here is derived from an EMBL/GenBank/DDBJ whole genome shotgun (WGS) entry which is preliminary data.</text>
</comment>
<dbReference type="Pfam" id="PF00071">
    <property type="entry name" value="Ras"/>
    <property type="match status" value="1"/>
</dbReference>
<dbReference type="Proteomes" id="UP000582659">
    <property type="component" value="Unassembled WGS sequence"/>
</dbReference>
<dbReference type="SMART" id="SM00174">
    <property type="entry name" value="RHO"/>
    <property type="match status" value="1"/>
</dbReference>
<accession>A0A7I8XG99</accession>
<sequence length="285" mass="32368">MNTYQSTTMATRRQMQPGMYARGGAHAVNRCRSQLPPRKSPAQVPSTFRNSYDMSSSRGIQSTNLPSQLTVVLMGAPRVGKSTLVNQFLWEAFIREYRPTVEEFNWIEYEVEDGELLVQIIDSSGSRDFLAMRDLYYKQGDAFMVVYAVDDPGSYAEAVQIIQEIQVKSPKNAPVLLVGNKADLRVPDANGNVWPPEANPQEYARRNRIPMVNITAKQLKEVQHVFWTLMDNLRLSCTPSELQLKKRRQSMPSRRTASDLGIDSAALEQLVRKHDKKQRANCIVM</sequence>
<dbReference type="InterPro" id="IPR027417">
    <property type="entry name" value="P-loop_NTPase"/>
</dbReference>
<keyword evidence="2" id="KW-0342">GTP-binding</keyword>
<dbReference type="InterPro" id="IPR001806">
    <property type="entry name" value="Small_GTPase"/>
</dbReference>
<proteinExistence type="predicted"/>
<dbReference type="PROSITE" id="PS51419">
    <property type="entry name" value="RAB"/>
    <property type="match status" value="1"/>
</dbReference>
<dbReference type="SMART" id="SM00173">
    <property type="entry name" value="RAS"/>
    <property type="match status" value="1"/>
</dbReference>
<dbReference type="NCBIfam" id="TIGR00231">
    <property type="entry name" value="small_GTP"/>
    <property type="match status" value="1"/>
</dbReference>
<dbReference type="GO" id="GO:0007165">
    <property type="term" value="P:signal transduction"/>
    <property type="evidence" value="ECO:0007669"/>
    <property type="project" value="InterPro"/>
</dbReference>
<name>A0A7I8XG99_BURXY</name>